<gene>
    <name evidence="1" type="ORF">H5410_019941</name>
</gene>
<protein>
    <recommendedName>
        <fullName evidence="3">RNase H type-1 domain-containing protein</fullName>
    </recommendedName>
</protein>
<dbReference type="EMBL" id="JACXVP010000004">
    <property type="protein sequence ID" value="KAG5608660.1"/>
    <property type="molecule type" value="Genomic_DNA"/>
</dbReference>
<dbReference type="AlphaFoldDB" id="A0A9J5ZB18"/>
<keyword evidence="2" id="KW-1185">Reference proteome</keyword>
<name>A0A9J5ZB18_SOLCO</name>
<organism evidence="1 2">
    <name type="scientific">Solanum commersonii</name>
    <name type="common">Commerson's wild potato</name>
    <name type="synonym">Commerson's nightshade</name>
    <dbReference type="NCBI Taxonomy" id="4109"/>
    <lineage>
        <taxon>Eukaryota</taxon>
        <taxon>Viridiplantae</taxon>
        <taxon>Streptophyta</taxon>
        <taxon>Embryophyta</taxon>
        <taxon>Tracheophyta</taxon>
        <taxon>Spermatophyta</taxon>
        <taxon>Magnoliopsida</taxon>
        <taxon>eudicotyledons</taxon>
        <taxon>Gunneridae</taxon>
        <taxon>Pentapetalae</taxon>
        <taxon>asterids</taxon>
        <taxon>lamiids</taxon>
        <taxon>Solanales</taxon>
        <taxon>Solanaceae</taxon>
        <taxon>Solanoideae</taxon>
        <taxon>Solaneae</taxon>
        <taxon>Solanum</taxon>
    </lineage>
</organism>
<dbReference type="Proteomes" id="UP000824120">
    <property type="component" value="Chromosome 4"/>
</dbReference>
<dbReference type="OrthoDB" id="1304701at2759"/>
<evidence type="ECO:0000313" key="1">
    <source>
        <dbReference type="EMBL" id="KAG5608660.1"/>
    </source>
</evidence>
<reference evidence="1 2" key="1">
    <citation type="submission" date="2020-09" db="EMBL/GenBank/DDBJ databases">
        <title>De no assembly of potato wild relative species, Solanum commersonii.</title>
        <authorList>
            <person name="Cho K."/>
        </authorList>
    </citation>
    <scope>NUCLEOTIDE SEQUENCE [LARGE SCALE GENOMIC DNA]</scope>
    <source>
        <strain evidence="1">LZ3.2</strain>
        <tissue evidence="1">Leaf</tissue>
    </source>
</reference>
<sequence>MILGKCKTPWKLQRDIATIQDMVQHNNIPIQHCFREGNEVADLLSKHAHNLNNMVIFLEEKNLPTEVRGAIRIDRMQIPAFRIRLNFL</sequence>
<evidence type="ECO:0008006" key="3">
    <source>
        <dbReference type="Google" id="ProtNLM"/>
    </source>
</evidence>
<proteinExistence type="predicted"/>
<accession>A0A9J5ZB18</accession>
<evidence type="ECO:0000313" key="2">
    <source>
        <dbReference type="Proteomes" id="UP000824120"/>
    </source>
</evidence>
<comment type="caution">
    <text evidence="1">The sequence shown here is derived from an EMBL/GenBank/DDBJ whole genome shotgun (WGS) entry which is preliminary data.</text>
</comment>